<sequence length="294" mass="34069">MKLHINADDMGASSSVNDSIAQGFKKGALTKLSLMVTTPGFEEACEMIRIEGWSHSLHLNFCEGRPITSPLDIPLLVDKNGCFDKGFIQFWLNCIFSKRFLEQVAVELEAQMKKYSQAFPDQNNLSLDSHQYYHLIPPVLNKILYIIRENPRFTSIRTVREPFLILRSNIHFSIQNICSSNLIKWILLRYLTFHSNKPLRLSGVQSNRYFCGVLYSGNMSYDVYTAFKRFIEKRKFDADSAEILFHPGGASHEDEKLWDNQKDLLRFYRSSNRDNELDELIKIARETPVNEGKR</sequence>
<dbReference type="RefSeq" id="WP_149485074.1">
    <property type="nucleotide sequence ID" value="NZ_CP036150.1"/>
</dbReference>
<dbReference type="OrthoDB" id="9774177at2"/>
<reference evidence="6 7" key="1">
    <citation type="submission" date="2019-02" db="EMBL/GenBank/DDBJ databases">
        <title>Complete Genome Sequence and Methylome Analysis of free living Spirochaetas.</title>
        <authorList>
            <person name="Fomenkov A."/>
            <person name="Dubinina G."/>
            <person name="Leshcheva N."/>
            <person name="Mikheeva N."/>
            <person name="Grabovich M."/>
            <person name="Vincze T."/>
            <person name="Roberts R.J."/>
        </authorList>
    </citation>
    <scope>NUCLEOTIDE SEQUENCE [LARGE SCALE GENOMIC DNA]</scope>
    <source>
        <strain evidence="6 7">K2</strain>
    </source>
</reference>
<accession>A0A5C1QLG1</accession>
<keyword evidence="2" id="KW-0479">Metal-binding</keyword>
<keyword evidence="3" id="KW-0378">Hydrolase</keyword>
<evidence type="ECO:0000256" key="5">
    <source>
        <dbReference type="ARBA" id="ARBA00023277"/>
    </source>
</evidence>
<keyword evidence="7" id="KW-1185">Reference proteome</keyword>
<dbReference type="GO" id="GO:0016787">
    <property type="term" value="F:hydrolase activity"/>
    <property type="evidence" value="ECO:0007669"/>
    <property type="project" value="UniProtKB-KW"/>
</dbReference>
<evidence type="ECO:0000313" key="7">
    <source>
        <dbReference type="Proteomes" id="UP000324209"/>
    </source>
</evidence>
<dbReference type="EMBL" id="CP036150">
    <property type="protein sequence ID" value="QEN06992.1"/>
    <property type="molecule type" value="Genomic_DNA"/>
</dbReference>
<proteinExistence type="predicted"/>
<dbReference type="PANTHER" id="PTHR31609:SF1">
    <property type="entry name" value="CARBOHYDRATE DEACETYLASE"/>
    <property type="match status" value="1"/>
</dbReference>
<dbReference type="GO" id="GO:0019213">
    <property type="term" value="F:deacetylase activity"/>
    <property type="evidence" value="ECO:0007669"/>
    <property type="project" value="TreeGrafter"/>
</dbReference>
<dbReference type="PANTHER" id="PTHR31609">
    <property type="entry name" value="YDJC DEACETYLASE FAMILY MEMBER"/>
    <property type="match status" value="1"/>
</dbReference>
<dbReference type="GO" id="GO:0046872">
    <property type="term" value="F:metal ion binding"/>
    <property type="evidence" value="ECO:0007669"/>
    <property type="project" value="UniProtKB-KW"/>
</dbReference>
<name>A0A5C1QLG1_9SPIO</name>
<keyword evidence="4" id="KW-0460">Magnesium</keyword>
<keyword evidence="5" id="KW-0119">Carbohydrate metabolism</keyword>
<dbReference type="InterPro" id="IPR006879">
    <property type="entry name" value="YdjC-like"/>
</dbReference>
<comment type="cofactor">
    <cofactor evidence="1">
        <name>Mg(2+)</name>
        <dbReference type="ChEBI" id="CHEBI:18420"/>
    </cofactor>
</comment>
<dbReference type="Proteomes" id="UP000324209">
    <property type="component" value="Chromosome"/>
</dbReference>
<dbReference type="GO" id="GO:0005975">
    <property type="term" value="P:carbohydrate metabolic process"/>
    <property type="evidence" value="ECO:0007669"/>
    <property type="project" value="InterPro"/>
</dbReference>
<organism evidence="6 7">
    <name type="scientific">Oceanispirochaeta crateris</name>
    <dbReference type="NCBI Taxonomy" id="2518645"/>
    <lineage>
        <taxon>Bacteria</taxon>
        <taxon>Pseudomonadati</taxon>
        <taxon>Spirochaetota</taxon>
        <taxon>Spirochaetia</taxon>
        <taxon>Spirochaetales</taxon>
        <taxon>Spirochaetaceae</taxon>
        <taxon>Oceanispirochaeta</taxon>
    </lineage>
</organism>
<dbReference type="AlphaFoldDB" id="A0A5C1QLG1"/>
<evidence type="ECO:0000256" key="3">
    <source>
        <dbReference type="ARBA" id="ARBA00022801"/>
    </source>
</evidence>
<dbReference type="InterPro" id="IPR011330">
    <property type="entry name" value="Glyco_hydro/deAcase_b/a-brl"/>
</dbReference>
<dbReference type="SUPFAM" id="SSF88713">
    <property type="entry name" value="Glycoside hydrolase/deacetylase"/>
    <property type="match status" value="1"/>
</dbReference>
<protein>
    <submittedName>
        <fullName evidence="6">ChbG/HpnK family deacetylase</fullName>
    </submittedName>
</protein>
<dbReference type="Gene3D" id="3.20.20.370">
    <property type="entry name" value="Glycoside hydrolase/deacetylase"/>
    <property type="match status" value="1"/>
</dbReference>
<evidence type="ECO:0000256" key="2">
    <source>
        <dbReference type="ARBA" id="ARBA00022723"/>
    </source>
</evidence>
<dbReference type="Pfam" id="PF04794">
    <property type="entry name" value="YdjC"/>
    <property type="match status" value="1"/>
</dbReference>
<evidence type="ECO:0000256" key="4">
    <source>
        <dbReference type="ARBA" id="ARBA00022842"/>
    </source>
</evidence>
<dbReference type="KEGG" id="ock:EXM22_02950"/>
<evidence type="ECO:0000256" key="1">
    <source>
        <dbReference type="ARBA" id="ARBA00001946"/>
    </source>
</evidence>
<gene>
    <name evidence="6" type="ORF">EXM22_02950</name>
</gene>
<evidence type="ECO:0000313" key="6">
    <source>
        <dbReference type="EMBL" id="QEN06992.1"/>
    </source>
</evidence>